<dbReference type="AlphaFoldDB" id="A0A2S6CFD2"/>
<evidence type="ECO:0000256" key="1">
    <source>
        <dbReference type="SAM" id="MobiDB-lite"/>
    </source>
</evidence>
<evidence type="ECO:0000259" key="2">
    <source>
        <dbReference type="Pfam" id="PF12697"/>
    </source>
</evidence>
<dbReference type="STRING" id="357750.A0A2S6CFD2"/>
<name>A0A2S6CFD2_9PEZI</name>
<dbReference type="Gene3D" id="3.40.50.1820">
    <property type="entry name" value="alpha/beta hydrolase"/>
    <property type="match status" value="1"/>
</dbReference>
<dbReference type="InterPro" id="IPR000073">
    <property type="entry name" value="AB_hydrolase_1"/>
</dbReference>
<sequence length="426" mass="48247">MENYRTVTHKIPAAHLREFPRATAQSEEDVLHFVVKQYIPLDNPNPQPGDVTIIAAHAVGFNKELYEPLWEDLAAQAKRQGWRIRSIWMSDVAWHAESYALNEDLIGNDPGWYDHSRDLANLINIKRAEMPRPIIGLGHSMGGNQITKLAMDHASLFTTLILIDPVIQMRSAEISKEQPRASAAVASTYRRQIWPSREEAKKSFLKSAFYKIWDRRVLDRWVSHGLRDCPNADFPDAEPGQVSLATPAAQEVWSFLRTNYEGYGVDGKPIDRFTHPDIDPTLPDQKPYYRSEPILTYRRLPELRPSVLYIFGELSDVCPPKVARDKVSKTGIGAGGSGGEKEGRVKGVMFDKIGHLIAMEVPGRTAEAMADWVGKEMVIYKEQRKRLEEWWAKPSKEKRSIDAKWIVEMGGPPKRKNGNGGEKAKI</sequence>
<dbReference type="OrthoDB" id="94039at2759"/>
<evidence type="ECO:0000313" key="3">
    <source>
        <dbReference type="EMBL" id="PPJ58438.1"/>
    </source>
</evidence>
<dbReference type="Pfam" id="PF12697">
    <property type="entry name" value="Abhydrolase_6"/>
    <property type="match status" value="1"/>
</dbReference>
<accession>A0A2S6CFD2</accession>
<dbReference type="EMBL" id="PNEN01000457">
    <property type="protein sequence ID" value="PPJ58438.1"/>
    <property type="molecule type" value="Genomic_DNA"/>
</dbReference>
<gene>
    <name evidence="3" type="ORF">CBER1_09282</name>
</gene>
<reference evidence="4" key="1">
    <citation type="journal article" date="2017" name="bioRxiv">
        <title>Conservation of a gene cluster reveals novel cercosporin biosynthetic mechanisms and extends production to the genus Colletotrichum.</title>
        <authorList>
            <person name="de Jonge R."/>
            <person name="Ebert M.K."/>
            <person name="Huitt-Roehl C.R."/>
            <person name="Pal P."/>
            <person name="Suttle J.C."/>
            <person name="Spanner R.E."/>
            <person name="Neubauer J.D."/>
            <person name="Jurick W.M.II."/>
            <person name="Stott K.A."/>
            <person name="Secor G.A."/>
            <person name="Thomma B.P.H.J."/>
            <person name="Van de Peer Y."/>
            <person name="Townsend C.A."/>
            <person name="Bolton M.D."/>
        </authorList>
    </citation>
    <scope>NUCLEOTIDE SEQUENCE [LARGE SCALE GENOMIC DNA]</scope>
    <source>
        <strain evidence="4">CBS538.71</strain>
    </source>
</reference>
<dbReference type="SUPFAM" id="SSF53474">
    <property type="entry name" value="alpha/beta-Hydrolases"/>
    <property type="match status" value="1"/>
</dbReference>
<evidence type="ECO:0000313" key="4">
    <source>
        <dbReference type="Proteomes" id="UP000237631"/>
    </source>
</evidence>
<keyword evidence="4" id="KW-1185">Reference proteome</keyword>
<feature type="domain" description="AB hydrolase-1" evidence="2">
    <location>
        <begin position="104"/>
        <end position="367"/>
    </location>
</feature>
<proteinExistence type="predicted"/>
<feature type="region of interest" description="Disordered" evidence="1">
    <location>
        <begin position="403"/>
        <end position="426"/>
    </location>
</feature>
<dbReference type="Proteomes" id="UP000237631">
    <property type="component" value="Unassembled WGS sequence"/>
</dbReference>
<organism evidence="3 4">
    <name type="scientific">Cercospora berteroae</name>
    <dbReference type="NCBI Taxonomy" id="357750"/>
    <lineage>
        <taxon>Eukaryota</taxon>
        <taxon>Fungi</taxon>
        <taxon>Dikarya</taxon>
        <taxon>Ascomycota</taxon>
        <taxon>Pezizomycotina</taxon>
        <taxon>Dothideomycetes</taxon>
        <taxon>Dothideomycetidae</taxon>
        <taxon>Mycosphaerellales</taxon>
        <taxon>Mycosphaerellaceae</taxon>
        <taxon>Cercospora</taxon>
    </lineage>
</organism>
<comment type="caution">
    <text evidence="3">The sequence shown here is derived from an EMBL/GenBank/DDBJ whole genome shotgun (WGS) entry which is preliminary data.</text>
</comment>
<dbReference type="InterPro" id="IPR029058">
    <property type="entry name" value="AB_hydrolase_fold"/>
</dbReference>
<protein>
    <recommendedName>
        <fullName evidence="2">AB hydrolase-1 domain-containing protein</fullName>
    </recommendedName>
</protein>